<sequence length="230" mass="25551">MTSIRSICCNAFLEITRMSMDQLTTLGIEGIGFSPLNTTLCYMAVHSNYFHVAVSPGHRFKGYSTACIRQGINNQKRCEITGTICPYGDLMETFIKTIEENADKIDKVNPLEIWANGEHCVKLLEQLGFTCEGKRLEGEIGSMTSESPFITQILNNTMLASYDFISTTNMCISIIASLVQQKPQQSEVSKTGFAVPPPGSQLDEIVTMIYIHVAIDFVEVDLEMHDNSCI</sequence>
<gene>
    <name evidence="1" type="ORF">C5167_045612</name>
</gene>
<proteinExistence type="predicted"/>
<dbReference type="EMBL" id="CM010725">
    <property type="protein sequence ID" value="RZC82831.1"/>
    <property type="molecule type" value="Genomic_DNA"/>
</dbReference>
<name>A0A4Y7LEW2_PAPSO</name>
<keyword evidence="2" id="KW-1185">Reference proteome</keyword>
<reference evidence="1 2" key="1">
    <citation type="journal article" date="2018" name="Science">
        <title>The opium poppy genome and morphinan production.</title>
        <authorList>
            <person name="Guo L."/>
            <person name="Winzer T."/>
            <person name="Yang X."/>
            <person name="Li Y."/>
            <person name="Ning Z."/>
            <person name="He Z."/>
            <person name="Teodor R."/>
            <person name="Lu Y."/>
            <person name="Bowser T.A."/>
            <person name="Graham I.A."/>
            <person name="Ye K."/>
        </authorList>
    </citation>
    <scope>NUCLEOTIDE SEQUENCE [LARGE SCALE GENOMIC DNA]</scope>
    <source>
        <strain evidence="2">cv. HN1</strain>
        <tissue evidence="1">Leaves</tissue>
    </source>
</reference>
<dbReference type="STRING" id="3469.A0A4Y7LEW2"/>
<evidence type="ECO:0000313" key="2">
    <source>
        <dbReference type="Proteomes" id="UP000316621"/>
    </source>
</evidence>
<dbReference type="AlphaFoldDB" id="A0A4Y7LEW2"/>
<protein>
    <recommendedName>
        <fullName evidence="3">N-acetyltransferase domain-containing protein</fullName>
    </recommendedName>
</protein>
<evidence type="ECO:0000313" key="1">
    <source>
        <dbReference type="EMBL" id="RZC82831.1"/>
    </source>
</evidence>
<dbReference type="Proteomes" id="UP000316621">
    <property type="component" value="Chromosome 11"/>
</dbReference>
<dbReference type="Gramene" id="RZC82831">
    <property type="protein sequence ID" value="RZC82831"/>
    <property type="gene ID" value="C5167_045612"/>
</dbReference>
<evidence type="ECO:0008006" key="3">
    <source>
        <dbReference type="Google" id="ProtNLM"/>
    </source>
</evidence>
<feature type="non-terminal residue" evidence="1">
    <location>
        <position position="230"/>
    </location>
</feature>
<organism evidence="1 2">
    <name type="scientific">Papaver somniferum</name>
    <name type="common">Opium poppy</name>
    <dbReference type="NCBI Taxonomy" id="3469"/>
    <lineage>
        <taxon>Eukaryota</taxon>
        <taxon>Viridiplantae</taxon>
        <taxon>Streptophyta</taxon>
        <taxon>Embryophyta</taxon>
        <taxon>Tracheophyta</taxon>
        <taxon>Spermatophyta</taxon>
        <taxon>Magnoliopsida</taxon>
        <taxon>Ranunculales</taxon>
        <taxon>Papaveraceae</taxon>
        <taxon>Papaveroideae</taxon>
        <taxon>Papaver</taxon>
    </lineage>
</organism>
<accession>A0A4Y7LEW2</accession>